<dbReference type="InParanoid" id="A0A2P5I4R4"/>
<dbReference type="OrthoDB" id="4473276at2759"/>
<dbReference type="AlphaFoldDB" id="A0A2P5I4R4"/>
<sequence length="224" mass="24846">MALETPAGVKNPSAPKFSWDYDVPEIPFWSNLKYTTGRNFLQCYDEAEIRAMDPDFERRGTSAKQDRLQFLLEKLDVTFSARDTAAGPGGLATTDYPQWMRMTLARMTLLSELGMQAEQEAAIQAMMDTPNPAKPGVVNISAVNMMAGLKEEQGLFSEAGELSRKVVPAFDEMMGPDSPPSQGARRNLVSCIWKAGKPDEAKELAEETRLIIDAMGQKKSQYLK</sequence>
<keyword evidence="2" id="KW-1185">Reference proteome</keyword>
<gene>
    <name evidence="1" type="ORF">DHEL01_v204114</name>
</gene>
<dbReference type="EMBL" id="MAVT02000265">
    <property type="protein sequence ID" value="POS77480.1"/>
    <property type="molecule type" value="Genomic_DNA"/>
</dbReference>
<dbReference type="Proteomes" id="UP000094444">
    <property type="component" value="Unassembled WGS sequence"/>
</dbReference>
<proteinExistence type="predicted"/>
<name>A0A2P5I4R4_DIAHE</name>
<reference evidence="1" key="1">
    <citation type="submission" date="2017-09" db="EMBL/GenBank/DDBJ databases">
        <title>Polyketide synthases of a Diaporthe helianthi virulent isolate.</title>
        <authorList>
            <person name="Baroncelli R."/>
        </authorList>
    </citation>
    <scope>NUCLEOTIDE SEQUENCE [LARGE SCALE GENOMIC DNA]</scope>
    <source>
        <strain evidence="1">7/96</strain>
    </source>
</reference>
<dbReference type="InterPro" id="IPR011990">
    <property type="entry name" value="TPR-like_helical_dom_sf"/>
</dbReference>
<dbReference type="Gene3D" id="1.25.40.10">
    <property type="entry name" value="Tetratricopeptide repeat domain"/>
    <property type="match status" value="1"/>
</dbReference>
<comment type="caution">
    <text evidence="1">The sequence shown here is derived from an EMBL/GenBank/DDBJ whole genome shotgun (WGS) entry which is preliminary data.</text>
</comment>
<protein>
    <submittedName>
        <fullName evidence="1">Uncharacterized protein</fullName>
    </submittedName>
</protein>
<evidence type="ECO:0000313" key="2">
    <source>
        <dbReference type="Proteomes" id="UP000094444"/>
    </source>
</evidence>
<organism evidence="1 2">
    <name type="scientific">Diaporthe helianthi</name>
    <dbReference type="NCBI Taxonomy" id="158607"/>
    <lineage>
        <taxon>Eukaryota</taxon>
        <taxon>Fungi</taxon>
        <taxon>Dikarya</taxon>
        <taxon>Ascomycota</taxon>
        <taxon>Pezizomycotina</taxon>
        <taxon>Sordariomycetes</taxon>
        <taxon>Sordariomycetidae</taxon>
        <taxon>Diaporthales</taxon>
        <taxon>Diaporthaceae</taxon>
        <taxon>Diaporthe</taxon>
    </lineage>
</organism>
<accession>A0A2P5I4R4</accession>
<evidence type="ECO:0000313" key="1">
    <source>
        <dbReference type="EMBL" id="POS77480.1"/>
    </source>
</evidence>